<name>A0AC61N3Z5_9FIRM</name>
<dbReference type="Proteomes" id="UP000682782">
    <property type="component" value="Chromosome"/>
</dbReference>
<dbReference type="EMBL" id="CP068393">
    <property type="protein sequence ID" value="QUC67770.1"/>
    <property type="molecule type" value="Genomic_DNA"/>
</dbReference>
<keyword evidence="2" id="KW-1185">Reference proteome</keyword>
<sequence>MKMPIINFDERFADFMSDWMKNHQDQYETFDDMEEDMPRIYVAFLNTRAKWLGNVTPGAYFTQFEDPKVLVDWLAQYCEEGAPVPDLLMEQITTVGRPCEKRLLELLKDEEATEEAKMIAINLLREMESVLPKMLYITWQLDREGKDELKDNALESLTDMGECVVQPILQELPKANAAGEEALLEVLSHFPGNELIYKLAIKLFKERKERRALFAGYLAKLGDDRALPELMAAAEEEKLPYLTFIEIRNAIEELGGICPERNYDDDPEYEALRDLDMN</sequence>
<evidence type="ECO:0000313" key="2">
    <source>
        <dbReference type="Proteomes" id="UP000682782"/>
    </source>
</evidence>
<reference evidence="1" key="1">
    <citation type="submission" date="2021-01" db="EMBL/GenBank/DDBJ databases">
        <title>Complete genome sequence of Clostridiales bacterium R-7.</title>
        <authorList>
            <person name="Mahoney-Kurpe S.C."/>
            <person name="Palevich N."/>
            <person name="Koike S."/>
            <person name="Moon C.D."/>
            <person name="Attwood G.T."/>
        </authorList>
    </citation>
    <scope>NUCLEOTIDE SEQUENCE</scope>
    <source>
        <strain evidence="1">R-7</strain>
    </source>
</reference>
<protein>
    <submittedName>
        <fullName evidence="1">Uncharacterized protein</fullName>
    </submittedName>
</protein>
<gene>
    <name evidence="1" type="ORF">JYE49_03425</name>
</gene>
<organism evidence="1 2">
    <name type="scientific">Aristaeella hokkaidonensis</name>
    <dbReference type="NCBI Taxonomy" id="3046382"/>
    <lineage>
        <taxon>Bacteria</taxon>
        <taxon>Bacillati</taxon>
        <taxon>Bacillota</taxon>
        <taxon>Clostridia</taxon>
        <taxon>Eubacteriales</taxon>
        <taxon>Aristaeellaceae</taxon>
        <taxon>Aristaeella</taxon>
    </lineage>
</organism>
<evidence type="ECO:0000313" key="1">
    <source>
        <dbReference type="EMBL" id="QUC67770.1"/>
    </source>
</evidence>
<accession>A0AC61N3Z5</accession>
<proteinExistence type="predicted"/>